<keyword evidence="4 6" id="KW-0238">DNA-binding</keyword>
<dbReference type="GO" id="GO:0006310">
    <property type="term" value="P:DNA recombination"/>
    <property type="evidence" value="ECO:0007669"/>
    <property type="project" value="UniProtKB-KW"/>
</dbReference>
<keyword evidence="3" id="KW-0229">DNA integration</keyword>
<dbReference type="InterPro" id="IPR010998">
    <property type="entry name" value="Integrase_recombinase_N"/>
</dbReference>
<evidence type="ECO:0000256" key="5">
    <source>
        <dbReference type="ARBA" id="ARBA00023172"/>
    </source>
</evidence>
<dbReference type="InterPro" id="IPR011010">
    <property type="entry name" value="DNA_brk_join_enz"/>
</dbReference>
<comment type="function">
    <text evidence="1">Site-specific tyrosine recombinase, which acts by catalyzing the cutting and rejoining of the recombining DNA molecules.</text>
</comment>
<proteinExistence type="inferred from homology"/>
<evidence type="ECO:0000313" key="9">
    <source>
        <dbReference type="EMBL" id="MBC5579995.1"/>
    </source>
</evidence>
<feature type="domain" description="Core-binding (CB)" evidence="8">
    <location>
        <begin position="5"/>
        <end position="84"/>
    </location>
</feature>
<evidence type="ECO:0000259" key="8">
    <source>
        <dbReference type="PROSITE" id="PS51900"/>
    </source>
</evidence>
<dbReference type="GO" id="GO:0003677">
    <property type="term" value="F:DNA binding"/>
    <property type="evidence" value="ECO:0007669"/>
    <property type="project" value="UniProtKB-UniRule"/>
</dbReference>
<evidence type="ECO:0000256" key="1">
    <source>
        <dbReference type="ARBA" id="ARBA00003283"/>
    </source>
</evidence>
<evidence type="ECO:0000256" key="2">
    <source>
        <dbReference type="ARBA" id="ARBA00008857"/>
    </source>
</evidence>
<dbReference type="Gene3D" id="1.10.443.10">
    <property type="entry name" value="Intergrase catalytic core"/>
    <property type="match status" value="1"/>
</dbReference>
<evidence type="ECO:0000256" key="6">
    <source>
        <dbReference type="PROSITE-ProRule" id="PRU01248"/>
    </source>
</evidence>
<dbReference type="InterPro" id="IPR002104">
    <property type="entry name" value="Integrase_catalytic"/>
</dbReference>
<dbReference type="PROSITE" id="PS51900">
    <property type="entry name" value="CB"/>
    <property type="match status" value="1"/>
</dbReference>
<keyword evidence="10" id="KW-1185">Reference proteome</keyword>
<keyword evidence="5" id="KW-0233">DNA recombination</keyword>
<dbReference type="PANTHER" id="PTHR30349">
    <property type="entry name" value="PHAGE INTEGRASE-RELATED"/>
    <property type="match status" value="1"/>
</dbReference>
<dbReference type="EMBL" id="JACONZ010000001">
    <property type="protein sequence ID" value="MBC5579995.1"/>
    <property type="molecule type" value="Genomic_DNA"/>
</dbReference>
<dbReference type="Pfam" id="PF02899">
    <property type="entry name" value="Phage_int_SAM_1"/>
    <property type="match status" value="1"/>
</dbReference>
<dbReference type="Pfam" id="PF00589">
    <property type="entry name" value="Phage_integrase"/>
    <property type="match status" value="1"/>
</dbReference>
<organism evidence="9 10">
    <name type="scientific">Anaerofilum hominis</name>
    <dbReference type="NCBI Taxonomy" id="2763016"/>
    <lineage>
        <taxon>Bacteria</taxon>
        <taxon>Bacillati</taxon>
        <taxon>Bacillota</taxon>
        <taxon>Clostridia</taxon>
        <taxon>Eubacteriales</taxon>
        <taxon>Oscillospiraceae</taxon>
        <taxon>Anaerofilum</taxon>
    </lineage>
</organism>
<evidence type="ECO:0000259" key="7">
    <source>
        <dbReference type="PROSITE" id="PS51898"/>
    </source>
</evidence>
<dbReference type="Gene3D" id="1.10.150.130">
    <property type="match status" value="1"/>
</dbReference>
<protein>
    <submittedName>
        <fullName evidence="9">Tyrosine-type recombinase/integrase</fullName>
    </submittedName>
</protein>
<dbReference type="InterPro" id="IPR050090">
    <property type="entry name" value="Tyrosine_recombinase_XerCD"/>
</dbReference>
<accession>A0A923L082</accession>
<dbReference type="AlphaFoldDB" id="A0A923L082"/>
<dbReference type="PANTHER" id="PTHR30349:SF41">
    <property type="entry name" value="INTEGRASE_RECOMBINASE PROTEIN MJ0367-RELATED"/>
    <property type="match status" value="1"/>
</dbReference>
<reference evidence="9" key="1">
    <citation type="submission" date="2020-08" db="EMBL/GenBank/DDBJ databases">
        <title>Genome public.</title>
        <authorList>
            <person name="Liu C."/>
            <person name="Sun Q."/>
        </authorList>
    </citation>
    <scope>NUCLEOTIDE SEQUENCE</scope>
    <source>
        <strain evidence="9">BX8</strain>
    </source>
</reference>
<dbReference type="InterPro" id="IPR004107">
    <property type="entry name" value="Integrase_SAM-like_N"/>
</dbReference>
<sequence>MNGQLLDIALLESFRDHLVREERSSKTVEKYVRDARAFYFFLPPDKWLTKERVMDYKAHVTENYKTASANSMLVAVNRFLAFLGCGDCQVKLLKVQRANFRHAEKELSKEEYRRLLAAAQNKKNERLYLLMQTLCSTGLRVSEHRFVTAQALREGAVRVRSKGKERVVFLPPELIRQLRDYCARRRISAGPVFVTRTGRVLDRSNIWAEMKRLCLQARVAAQKVFPHNLRHLFALTYYRLKKDIVRLADVLGHSSVETTRIYTATTGREEKRLVSRLGLLARST</sequence>
<dbReference type="Proteomes" id="UP000659630">
    <property type="component" value="Unassembled WGS sequence"/>
</dbReference>
<feature type="domain" description="Tyr recombinase" evidence="7">
    <location>
        <begin position="102"/>
        <end position="275"/>
    </location>
</feature>
<dbReference type="RefSeq" id="WP_186886373.1">
    <property type="nucleotide sequence ID" value="NZ_JACONZ010000001.1"/>
</dbReference>
<dbReference type="SUPFAM" id="SSF56349">
    <property type="entry name" value="DNA breaking-rejoining enzymes"/>
    <property type="match status" value="1"/>
</dbReference>
<dbReference type="CDD" id="cd00397">
    <property type="entry name" value="DNA_BRE_C"/>
    <property type="match status" value="1"/>
</dbReference>
<name>A0A923L082_9FIRM</name>
<evidence type="ECO:0000256" key="4">
    <source>
        <dbReference type="ARBA" id="ARBA00023125"/>
    </source>
</evidence>
<comment type="caution">
    <text evidence="9">The sequence shown here is derived from an EMBL/GenBank/DDBJ whole genome shotgun (WGS) entry which is preliminary data.</text>
</comment>
<gene>
    <name evidence="9" type="ORF">H8S23_00570</name>
</gene>
<evidence type="ECO:0000313" key="10">
    <source>
        <dbReference type="Proteomes" id="UP000659630"/>
    </source>
</evidence>
<evidence type="ECO:0000256" key="3">
    <source>
        <dbReference type="ARBA" id="ARBA00022908"/>
    </source>
</evidence>
<dbReference type="GO" id="GO:0015074">
    <property type="term" value="P:DNA integration"/>
    <property type="evidence" value="ECO:0007669"/>
    <property type="project" value="UniProtKB-KW"/>
</dbReference>
<comment type="similarity">
    <text evidence="2">Belongs to the 'phage' integrase family.</text>
</comment>
<dbReference type="PROSITE" id="PS51898">
    <property type="entry name" value="TYR_RECOMBINASE"/>
    <property type="match status" value="1"/>
</dbReference>
<dbReference type="InterPro" id="IPR013762">
    <property type="entry name" value="Integrase-like_cat_sf"/>
</dbReference>
<dbReference type="InterPro" id="IPR044068">
    <property type="entry name" value="CB"/>
</dbReference>